<feature type="signal peptide" evidence="10">
    <location>
        <begin position="1"/>
        <end position="16"/>
    </location>
</feature>
<dbReference type="PROSITE" id="PS01291">
    <property type="entry name" value="ART"/>
    <property type="match status" value="1"/>
</dbReference>
<dbReference type="PANTHER" id="PTHR10339:SF19">
    <property type="entry name" value="GPI-LINKED NAD(P)(+)--ARGININE ADP-RIBOSYLTRANSFERASE 1"/>
    <property type="match status" value="1"/>
</dbReference>
<dbReference type="FunFam" id="3.90.176.10:FF:000001">
    <property type="entry name" value="NAD(P)(+)--arginine ADP-ribosyltransferase"/>
    <property type="match status" value="1"/>
</dbReference>
<keyword evidence="2 10" id="KW-0328">Glycosyltransferase</keyword>
<feature type="non-terminal residue" evidence="11">
    <location>
        <position position="1"/>
    </location>
</feature>
<gene>
    <name evidence="11" type="primary">Nrt2</name>
    <name evidence="11" type="ORF">THIORB_R01420</name>
</gene>
<dbReference type="GO" id="GO:0046677">
    <property type="term" value="P:response to antibiotic"/>
    <property type="evidence" value="ECO:0007669"/>
    <property type="project" value="UniProtKB-ARBA"/>
</dbReference>
<evidence type="ECO:0000256" key="3">
    <source>
        <dbReference type="ARBA" id="ARBA00022679"/>
    </source>
</evidence>
<dbReference type="EC" id="2.4.2.31" evidence="10"/>
<dbReference type="PRINTS" id="PR00970">
    <property type="entry name" value="RIBTRNSFRASE"/>
</dbReference>
<evidence type="ECO:0000256" key="7">
    <source>
        <dbReference type="ARBA" id="ARBA00023027"/>
    </source>
</evidence>
<evidence type="ECO:0000313" key="11">
    <source>
        <dbReference type="EMBL" id="NXP15213.1"/>
    </source>
</evidence>
<dbReference type="GO" id="GO:0106274">
    <property type="term" value="F:NAD+-protein-arginine ADP-ribosyltransferase activity"/>
    <property type="evidence" value="ECO:0007669"/>
    <property type="project" value="UniProtKB-EC"/>
</dbReference>
<comment type="catalytic activity">
    <reaction evidence="9 10">
        <text>L-arginyl-[protein] + NAD(+) = N(omega)-(ADP-D-ribosyl)-L-arginyl-[protein] + nicotinamide + H(+)</text>
        <dbReference type="Rhea" id="RHEA:19149"/>
        <dbReference type="Rhea" id="RHEA-COMP:10532"/>
        <dbReference type="Rhea" id="RHEA-COMP:15087"/>
        <dbReference type="ChEBI" id="CHEBI:15378"/>
        <dbReference type="ChEBI" id="CHEBI:17154"/>
        <dbReference type="ChEBI" id="CHEBI:29965"/>
        <dbReference type="ChEBI" id="CHEBI:57540"/>
        <dbReference type="ChEBI" id="CHEBI:142554"/>
        <dbReference type="EC" id="2.4.2.31"/>
    </reaction>
</comment>
<keyword evidence="6 10" id="KW-0521">NADP</keyword>
<dbReference type="GO" id="GO:0003950">
    <property type="term" value="F:NAD+ poly-ADP-ribosyltransferase activity"/>
    <property type="evidence" value="ECO:0007669"/>
    <property type="project" value="UniProtKB-ARBA"/>
</dbReference>
<sequence length="262" mass="29566">MEHLVLGLLLLAGTLAAGNPLHQRDLQVDKETKMDMAPNSFDDQYSGCNTSMWNLLGNLNRTEFANNSIYAEAWTLASKEWGKKGLPVPSLTGMKTEHAVAIMAYTLDTPLYSTFNAAVREAGKSRQEYRNKFQFKVLHFLLTQALTILRNAQPFCYDVYRGIRGIHFTAQQNDPVRFGQFTSSSLNSTVAKRFGQDTFFMVHTCYGVPVANFSDFPTEEEVLIPPYEKFQVTNITKSQNKTDIKLISQGTFSKYNCELLKG</sequence>
<protein>
    <recommendedName>
        <fullName evidence="10">NAD(P)(+)--arginine ADP-ribosyltransferase</fullName>
        <ecNumber evidence="10">2.4.2.31</ecNumber>
    </recommendedName>
    <alternativeName>
        <fullName evidence="10">Mono(ADP-ribosyl)transferase</fullName>
    </alternativeName>
</protein>
<evidence type="ECO:0000256" key="10">
    <source>
        <dbReference type="RuleBase" id="RU361228"/>
    </source>
</evidence>
<comment type="caution">
    <text evidence="11">The sequence shown here is derived from an EMBL/GenBank/DDBJ whole genome shotgun (WGS) entry which is preliminary data.</text>
</comment>
<keyword evidence="12" id="KW-1185">Reference proteome</keyword>
<dbReference type="InterPro" id="IPR050999">
    <property type="entry name" value="ADP-ribosyltransferase_ARG"/>
</dbReference>
<dbReference type="Pfam" id="PF01129">
    <property type="entry name" value="ART"/>
    <property type="match status" value="1"/>
</dbReference>
<evidence type="ECO:0000256" key="6">
    <source>
        <dbReference type="ARBA" id="ARBA00022857"/>
    </source>
</evidence>
<accession>A0A7L1XYI1</accession>
<keyword evidence="5 10" id="KW-0732">Signal</keyword>
<evidence type="ECO:0000256" key="9">
    <source>
        <dbReference type="ARBA" id="ARBA00047597"/>
    </source>
</evidence>
<dbReference type="GO" id="GO:0005615">
    <property type="term" value="C:extracellular space"/>
    <property type="evidence" value="ECO:0007669"/>
    <property type="project" value="UniProtKB-ARBA"/>
</dbReference>
<organism evidence="11 12">
    <name type="scientific">Thinocorus orbignyianus</name>
    <dbReference type="NCBI Taxonomy" id="161742"/>
    <lineage>
        <taxon>Eukaryota</taxon>
        <taxon>Metazoa</taxon>
        <taxon>Chordata</taxon>
        <taxon>Craniata</taxon>
        <taxon>Vertebrata</taxon>
        <taxon>Euteleostomi</taxon>
        <taxon>Archelosauria</taxon>
        <taxon>Archosauria</taxon>
        <taxon>Dinosauria</taxon>
        <taxon>Saurischia</taxon>
        <taxon>Theropoda</taxon>
        <taxon>Coelurosauria</taxon>
        <taxon>Aves</taxon>
        <taxon>Neognathae</taxon>
        <taxon>Neoaves</taxon>
        <taxon>Aequornithes</taxon>
        <taxon>Ciconiiformes</taxon>
        <taxon>Thinocoridae</taxon>
        <taxon>Thinocorus</taxon>
    </lineage>
</organism>
<dbReference type="PANTHER" id="PTHR10339">
    <property type="entry name" value="ADP-RIBOSYLTRANSFERASE"/>
    <property type="match status" value="1"/>
</dbReference>
<evidence type="ECO:0000256" key="2">
    <source>
        <dbReference type="ARBA" id="ARBA00022676"/>
    </source>
</evidence>
<dbReference type="InterPro" id="IPR000768">
    <property type="entry name" value="ART"/>
</dbReference>
<reference evidence="11 12" key="1">
    <citation type="submission" date="2019-09" db="EMBL/GenBank/DDBJ databases">
        <title>Bird 10,000 Genomes (B10K) Project - Family phase.</title>
        <authorList>
            <person name="Zhang G."/>
        </authorList>
    </citation>
    <scope>NUCLEOTIDE SEQUENCE [LARGE SCALE GENOMIC DNA]</scope>
    <source>
        <strain evidence="11">B10K-DU-002-47</strain>
        <tissue evidence="11">Muscle</tissue>
    </source>
</reference>
<evidence type="ECO:0000256" key="4">
    <source>
        <dbReference type="ARBA" id="ARBA00022695"/>
    </source>
</evidence>
<evidence type="ECO:0000256" key="8">
    <source>
        <dbReference type="ARBA" id="ARBA00023157"/>
    </source>
</evidence>
<dbReference type="EMBL" id="VXBW01008074">
    <property type="protein sequence ID" value="NXP15213.1"/>
    <property type="molecule type" value="Genomic_DNA"/>
</dbReference>
<dbReference type="OrthoDB" id="423533at2759"/>
<evidence type="ECO:0000313" key="12">
    <source>
        <dbReference type="Proteomes" id="UP000565698"/>
    </source>
</evidence>
<feature type="chain" id="PRO_5029936780" description="NAD(P)(+)--arginine ADP-ribosyltransferase" evidence="10">
    <location>
        <begin position="17"/>
        <end position="262"/>
    </location>
</feature>
<name>A0A7L1XYI1_9AVES</name>
<evidence type="ECO:0000256" key="5">
    <source>
        <dbReference type="ARBA" id="ARBA00022729"/>
    </source>
</evidence>
<dbReference type="Gene3D" id="3.90.176.10">
    <property type="entry name" value="Toxin ADP-ribosyltransferase, Chain A, domain 1"/>
    <property type="match status" value="1"/>
</dbReference>
<evidence type="ECO:0000256" key="1">
    <source>
        <dbReference type="ARBA" id="ARBA00009558"/>
    </source>
</evidence>
<comment type="similarity">
    <text evidence="1 10">Belongs to the Arg-specific ADP-ribosyltransferase family.</text>
</comment>
<keyword evidence="3 10" id="KW-0808">Transferase</keyword>
<dbReference type="AlphaFoldDB" id="A0A7L1XYI1"/>
<dbReference type="PROSITE" id="PS51996">
    <property type="entry name" value="TR_MART"/>
    <property type="match status" value="1"/>
</dbReference>
<feature type="non-terminal residue" evidence="11">
    <location>
        <position position="262"/>
    </location>
</feature>
<keyword evidence="8" id="KW-1015">Disulfide bond</keyword>
<dbReference type="SUPFAM" id="SSF56399">
    <property type="entry name" value="ADP-ribosylation"/>
    <property type="match status" value="1"/>
</dbReference>
<keyword evidence="7 10" id="KW-0520">NAD</keyword>
<dbReference type="GO" id="GO:0016779">
    <property type="term" value="F:nucleotidyltransferase activity"/>
    <property type="evidence" value="ECO:0007669"/>
    <property type="project" value="UniProtKB-KW"/>
</dbReference>
<dbReference type="Proteomes" id="UP000565698">
    <property type="component" value="Unassembled WGS sequence"/>
</dbReference>
<keyword evidence="4" id="KW-0548">Nucleotidyltransferase</keyword>
<proteinExistence type="inferred from homology"/>
<dbReference type="GO" id="GO:0044194">
    <property type="term" value="C:cytolytic granule"/>
    <property type="evidence" value="ECO:0007669"/>
    <property type="project" value="UniProtKB-ARBA"/>
</dbReference>